<name>A0ABZ0QIL1_9VIBR</name>
<dbReference type="PROSITE" id="PS51257">
    <property type="entry name" value="PROKAR_LIPOPROTEIN"/>
    <property type="match status" value="1"/>
</dbReference>
<dbReference type="SUPFAM" id="SSF56281">
    <property type="entry name" value="Metallo-hydrolase/oxidoreductase"/>
    <property type="match status" value="1"/>
</dbReference>
<dbReference type="PANTHER" id="PTHR15032">
    <property type="entry name" value="N-ACYL-PHOSPHATIDYLETHANOLAMINE-HYDROLYZING PHOSPHOLIPASE D"/>
    <property type="match status" value="1"/>
</dbReference>
<feature type="chain" id="PRO_5046763215" evidence="1">
    <location>
        <begin position="30"/>
        <end position="352"/>
    </location>
</feature>
<organism evidence="3 4">
    <name type="scientific">Vibrio porteresiae DSM 19223</name>
    <dbReference type="NCBI Taxonomy" id="1123496"/>
    <lineage>
        <taxon>Bacteria</taxon>
        <taxon>Pseudomonadati</taxon>
        <taxon>Pseudomonadota</taxon>
        <taxon>Gammaproteobacteria</taxon>
        <taxon>Vibrionales</taxon>
        <taxon>Vibrionaceae</taxon>
        <taxon>Vibrio</taxon>
    </lineage>
</organism>
<protein>
    <submittedName>
        <fullName evidence="3">MBL fold metallo-hydrolase</fullName>
    </submittedName>
</protein>
<evidence type="ECO:0000313" key="3">
    <source>
        <dbReference type="EMBL" id="WPC76264.1"/>
    </source>
</evidence>
<reference evidence="3 4" key="1">
    <citation type="submission" date="2023-11" db="EMBL/GenBank/DDBJ databases">
        <title>Plant-associative lifestyle of Vibrio porteresiae and its evolutionary dynamics.</title>
        <authorList>
            <person name="Rameshkumar N."/>
            <person name="Kirti K."/>
        </authorList>
    </citation>
    <scope>NUCLEOTIDE SEQUENCE [LARGE SCALE GENOMIC DNA]</scope>
    <source>
        <strain evidence="3 4">MSSRF30</strain>
    </source>
</reference>
<proteinExistence type="predicted"/>
<evidence type="ECO:0000256" key="1">
    <source>
        <dbReference type="SAM" id="SignalP"/>
    </source>
</evidence>
<dbReference type="Gene3D" id="3.60.15.10">
    <property type="entry name" value="Ribonuclease Z/Hydroxyacylglutathione hydrolase-like"/>
    <property type="match status" value="1"/>
</dbReference>
<evidence type="ECO:0000259" key="2">
    <source>
        <dbReference type="Pfam" id="PF12706"/>
    </source>
</evidence>
<gene>
    <name evidence="3" type="ORF">R8Z52_17190</name>
</gene>
<sequence>MNHYRLFVCVICTVWCSLILLGCSNSVHAEAEDHFANLYVDYQPGFKTFVSATWNSMFSDVQNLEPKQPIPLIKMSSAALDSEQQDVAYRVGHSTVLMKLGQQWILTDPMFSRRASPFQWVGPKRFSDLPIQIAQLPRIDVVIISHNHYDHLDKASILALAPKVGRFLVPQRVGDILIQWGVDANQVQAMKWWDETDIGPTHFVFTPTQHFSGRSLADQNETLWGSWVILAPSHHVFFSGDSGYFAGFKQIGDRFGPFDLAFMEDGQYSKDWPLIHMFPEQMIQATQDLKAKVVMPIHNSTFRLANHPWNEPLEQAWVVSQQKGVTMVAPEFGQRYVIGQSLDQQAWWEDNR</sequence>
<keyword evidence="4" id="KW-1185">Reference proteome</keyword>
<dbReference type="EMBL" id="CP138204">
    <property type="protein sequence ID" value="WPC76264.1"/>
    <property type="molecule type" value="Genomic_DNA"/>
</dbReference>
<feature type="domain" description="Metallo-beta-lactamase" evidence="2">
    <location>
        <begin position="104"/>
        <end position="298"/>
    </location>
</feature>
<feature type="signal peptide" evidence="1">
    <location>
        <begin position="1"/>
        <end position="29"/>
    </location>
</feature>
<dbReference type="Pfam" id="PF12706">
    <property type="entry name" value="Lactamase_B_2"/>
    <property type="match status" value="1"/>
</dbReference>
<dbReference type="RefSeq" id="WP_261896684.1">
    <property type="nucleotide sequence ID" value="NZ_AP024896.1"/>
</dbReference>
<accession>A0ABZ0QIL1</accession>
<dbReference type="InterPro" id="IPR001279">
    <property type="entry name" value="Metallo-B-lactamas"/>
</dbReference>
<keyword evidence="1" id="KW-0732">Signal</keyword>
<dbReference type="InterPro" id="IPR036866">
    <property type="entry name" value="RibonucZ/Hydroxyglut_hydro"/>
</dbReference>
<dbReference type="PANTHER" id="PTHR15032:SF4">
    <property type="entry name" value="N-ACYL-PHOSPHATIDYLETHANOLAMINE-HYDROLYZING PHOSPHOLIPASE D"/>
    <property type="match status" value="1"/>
</dbReference>
<evidence type="ECO:0000313" key="4">
    <source>
        <dbReference type="Proteomes" id="UP001304071"/>
    </source>
</evidence>
<dbReference type="Proteomes" id="UP001304071">
    <property type="component" value="Chromosome 2"/>
</dbReference>